<dbReference type="AlphaFoldDB" id="A0A8G1XGL4"/>
<evidence type="ECO:0000313" key="3">
    <source>
        <dbReference type="Proteomes" id="UP000267408"/>
    </source>
</evidence>
<accession>A0A8G1XGL4</accession>
<dbReference type="InterPro" id="IPR025668">
    <property type="entry name" value="Tnp_DDE_dom"/>
</dbReference>
<name>A0A8G1XGL4_9ACTN</name>
<dbReference type="Pfam" id="PF13701">
    <property type="entry name" value="DDE_Tnp_1_4"/>
    <property type="match status" value="1"/>
</dbReference>
<gene>
    <name evidence="2" type="ORF">EDD39_4829</name>
</gene>
<evidence type="ECO:0000259" key="1">
    <source>
        <dbReference type="Pfam" id="PF13701"/>
    </source>
</evidence>
<feature type="domain" description="Transposase DDE" evidence="1">
    <location>
        <begin position="7"/>
        <end position="84"/>
    </location>
</feature>
<reference evidence="2 3" key="1">
    <citation type="submission" date="2018-11" db="EMBL/GenBank/DDBJ databases">
        <title>Sequencing the genomes of 1000 actinobacteria strains.</title>
        <authorList>
            <person name="Klenk H.-P."/>
        </authorList>
    </citation>
    <scope>NUCLEOTIDE SEQUENCE [LARGE SCALE GENOMIC DNA]</scope>
    <source>
        <strain evidence="2 3">DSM 44780</strain>
    </source>
</reference>
<protein>
    <submittedName>
        <fullName evidence="2">DDE family transposase</fullName>
    </submittedName>
</protein>
<dbReference type="Proteomes" id="UP000267408">
    <property type="component" value="Unassembled WGS sequence"/>
</dbReference>
<organism evidence="2 3">
    <name type="scientific">Kitasatospora cineracea</name>
    <dbReference type="NCBI Taxonomy" id="88074"/>
    <lineage>
        <taxon>Bacteria</taxon>
        <taxon>Bacillati</taxon>
        <taxon>Actinomycetota</taxon>
        <taxon>Actinomycetes</taxon>
        <taxon>Kitasatosporales</taxon>
        <taxon>Streptomycetaceae</taxon>
        <taxon>Kitasatospora</taxon>
    </lineage>
</organism>
<sequence length="88" mass="10404">MRNEPCHKVRRPAVQLTLDLLLAWIPMLALTSETRRREPKRLRLRLFSAAAHLVTTGRRPWLRLCRHWSWIPIITSAYDRLRALLNPG</sequence>
<evidence type="ECO:0000313" key="2">
    <source>
        <dbReference type="EMBL" id="ROR46552.1"/>
    </source>
</evidence>
<comment type="caution">
    <text evidence="2">The sequence shown here is derived from an EMBL/GenBank/DDBJ whole genome shotgun (WGS) entry which is preliminary data.</text>
</comment>
<proteinExistence type="predicted"/>
<dbReference type="EMBL" id="RJVJ01000001">
    <property type="protein sequence ID" value="ROR46552.1"/>
    <property type="molecule type" value="Genomic_DNA"/>
</dbReference>